<comment type="catalytic activity">
    <reaction evidence="9">
        <text>Couples ATP hydrolysis with the unwinding of duplex DNA by translocating in the 3'-5' direction.</text>
        <dbReference type="EC" id="5.6.2.4"/>
    </reaction>
</comment>
<evidence type="ECO:0000313" key="16">
    <source>
        <dbReference type="Proteomes" id="UP001331936"/>
    </source>
</evidence>
<evidence type="ECO:0000259" key="13">
    <source>
        <dbReference type="PROSITE" id="PS51192"/>
    </source>
</evidence>
<dbReference type="GO" id="GO:0003678">
    <property type="term" value="F:DNA helicase activity"/>
    <property type="evidence" value="ECO:0007669"/>
    <property type="project" value="UniProtKB-EC"/>
</dbReference>
<comment type="similarity">
    <text evidence="1">Belongs to the helicase family. RecQ subfamily.</text>
</comment>
<dbReference type="Pfam" id="PF16124">
    <property type="entry name" value="RecQ_Zn_bind"/>
    <property type="match status" value="1"/>
</dbReference>
<keyword evidence="7" id="KW-0238">DNA-binding</keyword>
<dbReference type="Proteomes" id="UP001331936">
    <property type="component" value="Unassembled WGS sequence"/>
</dbReference>
<keyword evidence="5 15" id="KW-0347">Helicase</keyword>
<dbReference type="InterPro" id="IPR001650">
    <property type="entry name" value="Helicase_C-like"/>
</dbReference>
<dbReference type="SUPFAM" id="SSF46785">
    <property type="entry name" value="Winged helix' DNA-binding domain"/>
    <property type="match status" value="1"/>
</dbReference>
<dbReference type="Pfam" id="PF00271">
    <property type="entry name" value="Helicase_C"/>
    <property type="match status" value="1"/>
</dbReference>
<dbReference type="PANTHER" id="PTHR13710">
    <property type="entry name" value="DNA HELICASE RECQ FAMILY MEMBER"/>
    <property type="match status" value="1"/>
</dbReference>
<evidence type="ECO:0000256" key="5">
    <source>
        <dbReference type="ARBA" id="ARBA00022806"/>
    </source>
</evidence>
<dbReference type="SMART" id="SM00487">
    <property type="entry name" value="DEXDc"/>
    <property type="match status" value="1"/>
</dbReference>
<evidence type="ECO:0000256" key="12">
    <source>
        <dbReference type="ARBA" id="ARBA00044550"/>
    </source>
</evidence>
<dbReference type="PROSITE" id="PS51194">
    <property type="entry name" value="HELICASE_CTER"/>
    <property type="match status" value="1"/>
</dbReference>
<accession>A0ABU7JPN9</accession>
<evidence type="ECO:0000256" key="2">
    <source>
        <dbReference type="ARBA" id="ARBA00022723"/>
    </source>
</evidence>
<evidence type="ECO:0000256" key="8">
    <source>
        <dbReference type="ARBA" id="ARBA00023235"/>
    </source>
</evidence>
<name>A0ABU7JPN9_9NOCA</name>
<evidence type="ECO:0000256" key="1">
    <source>
        <dbReference type="ARBA" id="ARBA00005446"/>
    </source>
</evidence>
<sequence>MTERQRDELRRIARENFGWDALRPGLLEAMESLLAGRDVLAAMRTGYGKSAIYQVAGAMIDGITVVASPLIALQHDQVAGIEAADDAPIALAVDSTLGARGIEQAWKLVAANGAEYLFLSPEQLARDEVLERLAAADVSLFVVDEAHCVAAWGHDFRPDFLRLGTAIEALGHPPVLALTATASPPVREEIFTQLRMRDPVVVATGFDRPNVHLGVRRFVREIDKQRGVLDSVAAFTGPGLVYVATRRDAEFYARRLTERGVAAAAYHGAMRAADRTLVHERFREGHYRVIVATSAFGMGIDIPGIRFVLHESVPESLDNYYQEIGRAGRDGEPARALLCYRPEDLALRHFFAARNPRPEVLRRVYEVLSSTPVPARELREVLNMRARTLTNALNLLEQAGAVRSTAEGFASMSIPTDAAVAAAVHDEEVGERMDRSRVDMMRGYAETSGCRRQFLLGYFGEHIAQPCANCDVCQSVREREDSRPAIGSPFAIDTPVTHDVWGDGIVTRVEDDRIIVLFTEQGYRTLSLKSLAAAHLLHVKPVDATPMGR</sequence>
<keyword evidence="3" id="KW-0547">Nucleotide-binding</keyword>
<keyword evidence="2" id="KW-0479">Metal-binding</keyword>
<feature type="domain" description="Helicase ATP-binding" evidence="13">
    <location>
        <begin position="30"/>
        <end position="200"/>
    </location>
</feature>
<evidence type="ECO:0000256" key="7">
    <source>
        <dbReference type="ARBA" id="ARBA00023125"/>
    </source>
</evidence>
<evidence type="ECO:0000256" key="4">
    <source>
        <dbReference type="ARBA" id="ARBA00022801"/>
    </source>
</evidence>
<dbReference type="InterPro" id="IPR002464">
    <property type="entry name" value="DNA/RNA_helicase_DEAH_CS"/>
</dbReference>
<dbReference type="SUPFAM" id="SSF52540">
    <property type="entry name" value="P-loop containing nucleoside triphosphate hydrolases"/>
    <property type="match status" value="1"/>
</dbReference>
<feature type="domain" description="Helicase C-terminal" evidence="14">
    <location>
        <begin position="214"/>
        <end position="379"/>
    </location>
</feature>
<keyword evidence="6" id="KW-0067">ATP-binding</keyword>
<evidence type="ECO:0000256" key="3">
    <source>
        <dbReference type="ARBA" id="ARBA00022741"/>
    </source>
</evidence>
<protein>
    <recommendedName>
        <fullName evidence="11">ATP-dependent DNA helicase RecQ</fullName>
        <ecNumber evidence="10">5.6.2.4</ecNumber>
    </recommendedName>
    <alternativeName>
        <fullName evidence="12">DNA 3'-5' helicase RecQ</fullName>
    </alternativeName>
</protein>
<dbReference type="InterPro" id="IPR036390">
    <property type="entry name" value="WH_DNA-bd_sf"/>
</dbReference>
<dbReference type="SMART" id="SM00490">
    <property type="entry name" value="HELICc"/>
    <property type="match status" value="1"/>
</dbReference>
<keyword evidence="4 15" id="KW-0378">Hydrolase</keyword>
<dbReference type="EC" id="5.6.2.4" evidence="10"/>
<dbReference type="RefSeq" id="WP_330151434.1">
    <property type="nucleotide sequence ID" value="NZ_JAUZMZ010000030.1"/>
</dbReference>
<dbReference type="PROSITE" id="PS51192">
    <property type="entry name" value="HELICASE_ATP_BIND_1"/>
    <property type="match status" value="1"/>
</dbReference>
<evidence type="ECO:0000313" key="15">
    <source>
        <dbReference type="EMBL" id="MEE2032001.1"/>
    </source>
</evidence>
<dbReference type="Pfam" id="PF00270">
    <property type="entry name" value="DEAD"/>
    <property type="match status" value="1"/>
</dbReference>
<dbReference type="PROSITE" id="PS00690">
    <property type="entry name" value="DEAH_ATP_HELICASE"/>
    <property type="match status" value="1"/>
</dbReference>
<evidence type="ECO:0000256" key="11">
    <source>
        <dbReference type="ARBA" id="ARBA00044535"/>
    </source>
</evidence>
<dbReference type="InterPro" id="IPR032284">
    <property type="entry name" value="RecQ_Zn-bd"/>
</dbReference>
<evidence type="ECO:0000259" key="14">
    <source>
        <dbReference type="PROSITE" id="PS51194"/>
    </source>
</evidence>
<dbReference type="InterPro" id="IPR004589">
    <property type="entry name" value="DNA_helicase_ATP-dep_RecQ"/>
</dbReference>
<dbReference type="GO" id="GO:0016787">
    <property type="term" value="F:hydrolase activity"/>
    <property type="evidence" value="ECO:0007669"/>
    <property type="project" value="UniProtKB-KW"/>
</dbReference>
<keyword evidence="16" id="KW-1185">Reference proteome</keyword>
<evidence type="ECO:0000256" key="9">
    <source>
        <dbReference type="ARBA" id="ARBA00034617"/>
    </source>
</evidence>
<dbReference type="Gene3D" id="3.40.50.300">
    <property type="entry name" value="P-loop containing nucleotide triphosphate hydrolases"/>
    <property type="match status" value="2"/>
</dbReference>
<dbReference type="InterPro" id="IPR014001">
    <property type="entry name" value="Helicase_ATP-bd"/>
</dbReference>
<dbReference type="InterPro" id="IPR036388">
    <property type="entry name" value="WH-like_DNA-bd_sf"/>
</dbReference>
<dbReference type="InterPro" id="IPR027417">
    <property type="entry name" value="P-loop_NTPase"/>
</dbReference>
<dbReference type="Gene3D" id="1.10.10.10">
    <property type="entry name" value="Winged helix-like DNA-binding domain superfamily/Winged helix DNA-binding domain"/>
    <property type="match status" value="1"/>
</dbReference>
<keyword evidence="8" id="KW-0413">Isomerase</keyword>
<dbReference type="EMBL" id="JAUZMZ010000030">
    <property type="protein sequence ID" value="MEE2032001.1"/>
    <property type="molecule type" value="Genomic_DNA"/>
</dbReference>
<evidence type="ECO:0000256" key="6">
    <source>
        <dbReference type="ARBA" id="ARBA00022840"/>
    </source>
</evidence>
<dbReference type="InterPro" id="IPR011545">
    <property type="entry name" value="DEAD/DEAH_box_helicase_dom"/>
</dbReference>
<reference evidence="15 16" key="1">
    <citation type="submission" date="2023-08" db="EMBL/GenBank/DDBJ databases">
        <authorList>
            <person name="Girao M."/>
            <person name="Carvalho M.F."/>
        </authorList>
    </citation>
    <scope>NUCLEOTIDE SEQUENCE [LARGE SCALE GENOMIC DNA]</scope>
    <source>
        <strain evidence="15 16">CC-R104</strain>
    </source>
</reference>
<proteinExistence type="inferred from homology"/>
<dbReference type="CDD" id="cd17920">
    <property type="entry name" value="DEXHc_RecQ"/>
    <property type="match status" value="1"/>
</dbReference>
<dbReference type="PANTHER" id="PTHR13710:SF105">
    <property type="entry name" value="ATP-DEPENDENT DNA HELICASE Q1"/>
    <property type="match status" value="1"/>
</dbReference>
<evidence type="ECO:0000256" key="10">
    <source>
        <dbReference type="ARBA" id="ARBA00034808"/>
    </source>
</evidence>
<gene>
    <name evidence="15" type="ORF">Q8814_07740</name>
</gene>
<comment type="caution">
    <text evidence="15">The sequence shown here is derived from an EMBL/GenBank/DDBJ whole genome shotgun (WGS) entry which is preliminary data.</text>
</comment>
<dbReference type="NCBIfam" id="TIGR00614">
    <property type="entry name" value="recQ_fam"/>
    <property type="match status" value="1"/>
</dbReference>
<organism evidence="15 16">
    <name type="scientific">Rhodococcus chondri</name>
    <dbReference type="NCBI Taxonomy" id="3065941"/>
    <lineage>
        <taxon>Bacteria</taxon>
        <taxon>Bacillati</taxon>
        <taxon>Actinomycetota</taxon>
        <taxon>Actinomycetes</taxon>
        <taxon>Mycobacteriales</taxon>
        <taxon>Nocardiaceae</taxon>
        <taxon>Rhodococcus</taxon>
    </lineage>
</organism>